<keyword evidence="3" id="KW-1185">Reference proteome</keyword>
<feature type="signal peptide" evidence="1">
    <location>
        <begin position="1"/>
        <end position="23"/>
    </location>
</feature>
<name>A0A521FIQ2_9RHOB</name>
<dbReference type="RefSeq" id="WP_142640394.1">
    <property type="nucleotide sequence ID" value="NZ_CANLVA010000023.1"/>
</dbReference>
<dbReference type="AlphaFoldDB" id="A0A521FIQ2"/>
<protein>
    <submittedName>
        <fullName evidence="2">Uncharacterized protein</fullName>
    </submittedName>
</protein>
<dbReference type="EMBL" id="FXTE01000027">
    <property type="protein sequence ID" value="SMO95979.1"/>
    <property type="molecule type" value="Genomic_DNA"/>
</dbReference>
<evidence type="ECO:0000256" key="1">
    <source>
        <dbReference type="SAM" id="SignalP"/>
    </source>
</evidence>
<gene>
    <name evidence="2" type="ORF">SAMN06265380_1271</name>
</gene>
<accession>A0A521FIQ2</accession>
<proteinExistence type="predicted"/>
<reference evidence="2 3" key="1">
    <citation type="submission" date="2017-05" db="EMBL/GenBank/DDBJ databases">
        <authorList>
            <person name="Varghese N."/>
            <person name="Submissions S."/>
        </authorList>
    </citation>
    <scope>NUCLEOTIDE SEQUENCE [LARGE SCALE GENOMIC DNA]</scope>
    <source>
        <strain evidence="2 3">DSM 28009</strain>
    </source>
</reference>
<sequence length="141" mass="15252">MKKTLITSVTAFAIVLSAGTSTAGPLRDHSQRGFAHKVHSSVSQTVNHADGMANTYQTTNSSGFGFALPSERHLGQNNLSATQQYPAINPNWSWDLSDVNVIGTDTGGYAIEDGIRLNWGQFKKTKCLVKLKKMVDTSLVP</sequence>
<keyword evidence="1" id="KW-0732">Signal</keyword>
<evidence type="ECO:0000313" key="2">
    <source>
        <dbReference type="EMBL" id="SMO95979.1"/>
    </source>
</evidence>
<evidence type="ECO:0000313" key="3">
    <source>
        <dbReference type="Proteomes" id="UP000319555"/>
    </source>
</evidence>
<organism evidence="2 3">
    <name type="scientific">Ruegeria faecimaris</name>
    <dbReference type="NCBI Taxonomy" id="686389"/>
    <lineage>
        <taxon>Bacteria</taxon>
        <taxon>Pseudomonadati</taxon>
        <taxon>Pseudomonadota</taxon>
        <taxon>Alphaproteobacteria</taxon>
        <taxon>Rhodobacterales</taxon>
        <taxon>Roseobacteraceae</taxon>
        <taxon>Ruegeria</taxon>
    </lineage>
</organism>
<dbReference type="OrthoDB" id="7708967at2"/>
<feature type="chain" id="PRO_5021867187" evidence="1">
    <location>
        <begin position="24"/>
        <end position="141"/>
    </location>
</feature>
<dbReference type="Proteomes" id="UP000319555">
    <property type="component" value="Unassembled WGS sequence"/>
</dbReference>